<dbReference type="GO" id="GO:0045116">
    <property type="term" value="P:protein neddylation"/>
    <property type="evidence" value="ECO:0007669"/>
    <property type="project" value="TreeGrafter"/>
</dbReference>
<evidence type="ECO:0000313" key="4">
    <source>
        <dbReference type="EMBL" id="ELR19180.1"/>
    </source>
</evidence>
<comment type="function">
    <text evidence="1">Neddylation of cullins play an essential role in the regulation of SCF-type complexes activity.</text>
</comment>
<evidence type="ECO:0000313" key="5">
    <source>
        <dbReference type="Proteomes" id="UP000011083"/>
    </source>
</evidence>
<dbReference type="GO" id="GO:0097602">
    <property type="term" value="F:cullin family protein binding"/>
    <property type="evidence" value="ECO:0007669"/>
    <property type="project" value="TreeGrafter"/>
</dbReference>
<dbReference type="PANTHER" id="PTHR12281">
    <property type="entry name" value="RP42 RELATED"/>
    <property type="match status" value="1"/>
</dbReference>
<dbReference type="GO" id="GO:0032182">
    <property type="term" value="F:ubiquitin-like protein binding"/>
    <property type="evidence" value="ECO:0007669"/>
    <property type="project" value="TreeGrafter"/>
</dbReference>
<dbReference type="STRING" id="1257118.L8H1R9"/>
<keyword evidence="5" id="KW-1185">Reference proteome</keyword>
<dbReference type="GeneID" id="14920392"/>
<reference evidence="4 5" key="1">
    <citation type="journal article" date="2013" name="Genome Biol.">
        <title>Genome of Acanthamoeba castellanii highlights extensive lateral gene transfer and early evolution of tyrosine kinase signaling.</title>
        <authorList>
            <person name="Clarke M."/>
            <person name="Lohan A.J."/>
            <person name="Liu B."/>
            <person name="Lagkouvardos I."/>
            <person name="Roy S."/>
            <person name="Zafar N."/>
            <person name="Bertelli C."/>
            <person name="Schilde C."/>
            <person name="Kianianmomeni A."/>
            <person name="Burglin T.R."/>
            <person name="Frech C."/>
            <person name="Turcotte B."/>
            <person name="Kopec K.O."/>
            <person name="Synnott J.M."/>
            <person name="Choo C."/>
            <person name="Paponov I."/>
            <person name="Finkler A."/>
            <person name="Soon Heng Tan C."/>
            <person name="Hutchins A.P."/>
            <person name="Weinmeier T."/>
            <person name="Rattei T."/>
            <person name="Chu J.S."/>
            <person name="Gimenez G."/>
            <person name="Irimia M."/>
            <person name="Rigden D.J."/>
            <person name="Fitzpatrick D.A."/>
            <person name="Lorenzo-Morales J."/>
            <person name="Bateman A."/>
            <person name="Chiu C.H."/>
            <person name="Tang P."/>
            <person name="Hegemann P."/>
            <person name="Fromm H."/>
            <person name="Raoult D."/>
            <person name="Greub G."/>
            <person name="Miranda-Saavedra D."/>
            <person name="Chen N."/>
            <person name="Nash P."/>
            <person name="Ginger M.L."/>
            <person name="Horn M."/>
            <person name="Schaap P."/>
            <person name="Caler L."/>
            <person name="Loftus B."/>
        </authorList>
    </citation>
    <scope>NUCLEOTIDE SEQUENCE [LARGE SCALE GENOMIC DNA]</scope>
    <source>
        <strain evidence="4 5">Neff</strain>
    </source>
</reference>
<protein>
    <recommendedName>
        <fullName evidence="1">Defective in cullin neddylation protein</fullName>
    </recommendedName>
</protein>
<dbReference type="GO" id="GO:0000151">
    <property type="term" value="C:ubiquitin ligase complex"/>
    <property type="evidence" value="ECO:0007669"/>
    <property type="project" value="TreeGrafter"/>
</dbReference>
<dbReference type="Gene3D" id="1.10.238.10">
    <property type="entry name" value="EF-hand"/>
    <property type="match status" value="1"/>
</dbReference>
<dbReference type="GO" id="GO:0031624">
    <property type="term" value="F:ubiquitin conjugating enzyme binding"/>
    <property type="evidence" value="ECO:0007669"/>
    <property type="project" value="TreeGrafter"/>
</dbReference>
<dbReference type="KEGG" id="acan:ACA1_261980"/>
<feature type="region of interest" description="Disordered" evidence="2">
    <location>
        <begin position="74"/>
        <end position="93"/>
    </location>
</feature>
<evidence type="ECO:0000256" key="2">
    <source>
        <dbReference type="SAM" id="MobiDB-lite"/>
    </source>
</evidence>
<sequence>MVCLLKRLVLATILVVSCSAAAAITFFFAPLWGLMLLGVPIFMGVYLCITAFTGDPEMGGWPSLRRKKNELGEKDAPLDQNQPQPPTEAPLPWERGYHAKFKSLARVEFARERLEHLYARYRTAPGGEDDNSEDEDEDIDGIRRSGIELMSSDVGVDPDDVRTSPRMPATVSFLPPADLFFSLPASSRSCLVLTWRLAAKTMGMFTHDEFISGLQALKVDSVPKLRHLFERQLPADLKNPATLQEIWRFAFAYAKGKDDAKIIDLNVAEVLITLLLQPPAHDYPHVQPFLEFLSQQTSCKALNLDQWTNLLDFLTHTKADLSIYDEAAAWPVLFDEYVEWARKNRQ</sequence>
<name>L8H1R9_ACACF</name>
<dbReference type="InterPro" id="IPR042460">
    <property type="entry name" value="DCN1-like_PONY"/>
</dbReference>
<dbReference type="InterPro" id="IPR014764">
    <property type="entry name" value="DCN-prot"/>
</dbReference>
<dbReference type="AlphaFoldDB" id="L8H1R9"/>
<dbReference type="PANTHER" id="PTHR12281:SF12">
    <property type="entry name" value="DEFECTIVE IN CULLIN NEDDYLATION PROTEIN"/>
    <property type="match status" value="1"/>
</dbReference>
<dbReference type="PROSITE" id="PS51229">
    <property type="entry name" value="DCUN1"/>
    <property type="match status" value="1"/>
</dbReference>
<evidence type="ECO:0000256" key="1">
    <source>
        <dbReference type="RuleBase" id="RU410713"/>
    </source>
</evidence>
<dbReference type="Proteomes" id="UP000011083">
    <property type="component" value="Unassembled WGS sequence"/>
</dbReference>
<dbReference type="Gene3D" id="1.10.238.200">
    <property type="entry name" value="Cullin, PONY binding domain"/>
    <property type="match status" value="1"/>
</dbReference>
<gene>
    <name evidence="4" type="ORF">ACA1_261980</name>
</gene>
<dbReference type="OrthoDB" id="27198at2759"/>
<dbReference type="RefSeq" id="XP_004341265.1">
    <property type="nucleotide sequence ID" value="XM_004341217.1"/>
</dbReference>
<feature type="domain" description="DCUN1" evidence="3">
    <location>
        <begin position="109"/>
        <end position="342"/>
    </location>
</feature>
<dbReference type="InterPro" id="IPR005176">
    <property type="entry name" value="PONY_dom"/>
</dbReference>
<proteinExistence type="predicted"/>
<organism evidence="4 5">
    <name type="scientific">Acanthamoeba castellanii (strain ATCC 30010 / Neff)</name>
    <dbReference type="NCBI Taxonomy" id="1257118"/>
    <lineage>
        <taxon>Eukaryota</taxon>
        <taxon>Amoebozoa</taxon>
        <taxon>Discosea</taxon>
        <taxon>Longamoebia</taxon>
        <taxon>Centramoebida</taxon>
        <taxon>Acanthamoebidae</taxon>
        <taxon>Acanthamoeba</taxon>
    </lineage>
</organism>
<evidence type="ECO:0000259" key="3">
    <source>
        <dbReference type="PROSITE" id="PS51229"/>
    </source>
</evidence>
<dbReference type="VEuPathDB" id="AmoebaDB:ACA1_261980"/>
<dbReference type="PROSITE" id="PS51257">
    <property type="entry name" value="PROKAR_LIPOPROTEIN"/>
    <property type="match status" value="1"/>
</dbReference>
<dbReference type="Pfam" id="PF03556">
    <property type="entry name" value="Cullin_binding"/>
    <property type="match status" value="1"/>
</dbReference>
<accession>L8H1R9</accession>
<dbReference type="EMBL" id="KB007933">
    <property type="protein sequence ID" value="ELR19180.1"/>
    <property type="molecule type" value="Genomic_DNA"/>
</dbReference>